<dbReference type="Proteomes" id="UP000184516">
    <property type="component" value="Unassembled WGS sequence"/>
</dbReference>
<dbReference type="RefSeq" id="WP_073370111.1">
    <property type="nucleotide sequence ID" value="NZ_FQWB01000003.1"/>
</dbReference>
<keyword evidence="2" id="KW-0732">Signal</keyword>
<evidence type="ECO:0000256" key="2">
    <source>
        <dbReference type="SAM" id="SignalP"/>
    </source>
</evidence>
<feature type="domain" description="Protein-glutamine gamma-glutamyltransferase-like C-terminal" evidence="3">
    <location>
        <begin position="177"/>
        <end position="242"/>
    </location>
</feature>
<dbReference type="STRING" id="468056.SAMN05443549_103370"/>
<accession>A0A1M5J4L0</accession>
<dbReference type="AlphaFoldDB" id="A0A1M5J4L0"/>
<keyword evidence="5" id="KW-1185">Reference proteome</keyword>
<keyword evidence="1" id="KW-0472">Membrane</keyword>
<evidence type="ECO:0000256" key="1">
    <source>
        <dbReference type="SAM" id="Phobius"/>
    </source>
</evidence>
<keyword evidence="1" id="KW-0812">Transmembrane</keyword>
<reference evidence="5" key="1">
    <citation type="submission" date="2016-11" db="EMBL/GenBank/DDBJ databases">
        <authorList>
            <person name="Varghese N."/>
            <person name="Submissions S."/>
        </authorList>
    </citation>
    <scope>NUCLEOTIDE SEQUENCE [LARGE SCALE GENOMIC DNA]</scope>
    <source>
        <strain evidence="5">DSM 19978</strain>
    </source>
</reference>
<organism evidence="4 5">
    <name type="scientific">Flavobacterium fluvii</name>
    <dbReference type="NCBI Taxonomy" id="468056"/>
    <lineage>
        <taxon>Bacteria</taxon>
        <taxon>Pseudomonadati</taxon>
        <taxon>Bacteroidota</taxon>
        <taxon>Flavobacteriia</taxon>
        <taxon>Flavobacteriales</taxon>
        <taxon>Flavobacteriaceae</taxon>
        <taxon>Flavobacterium</taxon>
    </lineage>
</organism>
<protein>
    <recommendedName>
        <fullName evidence="3">Protein-glutamine gamma-glutamyltransferase-like C-terminal domain-containing protein</fullName>
    </recommendedName>
</protein>
<feature type="signal peptide" evidence="2">
    <location>
        <begin position="1"/>
        <end position="18"/>
    </location>
</feature>
<gene>
    <name evidence="4" type="ORF">SAMN05443549_103370</name>
</gene>
<feature type="transmembrane region" description="Helical" evidence="1">
    <location>
        <begin position="103"/>
        <end position="121"/>
    </location>
</feature>
<dbReference type="OrthoDB" id="5491447at2"/>
<name>A0A1M5J4L0_9FLAO</name>
<keyword evidence="1" id="KW-1133">Transmembrane helix</keyword>
<feature type="chain" id="PRO_5012138251" description="Protein-glutamine gamma-glutamyltransferase-like C-terminal domain-containing protein" evidence="2">
    <location>
        <begin position="19"/>
        <end position="253"/>
    </location>
</feature>
<evidence type="ECO:0000313" key="5">
    <source>
        <dbReference type="Proteomes" id="UP000184516"/>
    </source>
</evidence>
<dbReference type="Pfam" id="PF13559">
    <property type="entry name" value="DUF4129"/>
    <property type="match status" value="1"/>
</dbReference>
<evidence type="ECO:0000313" key="4">
    <source>
        <dbReference type="EMBL" id="SHG35506.1"/>
    </source>
</evidence>
<evidence type="ECO:0000259" key="3">
    <source>
        <dbReference type="Pfam" id="PF13559"/>
    </source>
</evidence>
<proteinExistence type="predicted"/>
<sequence>MNKILIVLLFFFCSNIGAQDSLAVAKKEKIVFTEKDIAVDSAAIEAKPFAKNFKKKYTDAAFIYEFKTPEKNAWDRFKEWLANLFNNLFSFTDSKAANNFVDILLRTIAIGIIIFVIYLIAKAIMNKEGQWIFGRNSDRKIINYDEIEKNLHLVDFEKLIQNSLQLDEKRLTIRYYYLWLLKKMSEKQIIEWDVEKTNSDYLYEIKNESQKDEFAYLSYLYNNIWYGEFELDDETFAKARTSFEKSINKINNG</sequence>
<dbReference type="EMBL" id="FQWB01000003">
    <property type="protein sequence ID" value="SHG35506.1"/>
    <property type="molecule type" value="Genomic_DNA"/>
</dbReference>
<dbReference type="InterPro" id="IPR025403">
    <property type="entry name" value="TgpA-like_C"/>
</dbReference>